<proteinExistence type="predicted"/>
<organism evidence="1">
    <name type="scientific">viral metagenome</name>
    <dbReference type="NCBI Taxonomy" id="1070528"/>
    <lineage>
        <taxon>unclassified sequences</taxon>
        <taxon>metagenomes</taxon>
        <taxon>organismal metagenomes</taxon>
    </lineage>
</organism>
<name>A0A6C0C230_9ZZZZ</name>
<reference evidence="1" key="1">
    <citation type="journal article" date="2020" name="Nature">
        <title>Giant virus diversity and host interactions through global metagenomics.</title>
        <authorList>
            <person name="Schulz F."/>
            <person name="Roux S."/>
            <person name="Paez-Espino D."/>
            <person name="Jungbluth S."/>
            <person name="Walsh D.A."/>
            <person name="Denef V.J."/>
            <person name="McMahon K.D."/>
            <person name="Konstantinidis K.T."/>
            <person name="Eloe-Fadrosh E.A."/>
            <person name="Kyrpides N.C."/>
            <person name="Woyke T."/>
        </authorList>
    </citation>
    <scope>NUCLEOTIDE SEQUENCE</scope>
    <source>
        <strain evidence="1">GVMAG-M-3300020182-33</strain>
    </source>
</reference>
<dbReference type="AlphaFoldDB" id="A0A6C0C230"/>
<accession>A0A6C0C230</accession>
<protein>
    <submittedName>
        <fullName evidence="1">Uncharacterized protein</fullName>
    </submittedName>
</protein>
<sequence>MPLDASNIRIARARGKDATHEGLSGIRYSSSAPRMRMVFATASMKPDVCD</sequence>
<evidence type="ECO:0000313" key="1">
    <source>
        <dbReference type="EMBL" id="QHS97819.1"/>
    </source>
</evidence>
<dbReference type="EMBL" id="MN739305">
    <property type="protein sequence ID" value="QHS97819.1"/>
    <property type="molecule type" value="Genomic_DNA"/>
</dbReference>